<protein>
    <recommendedName>
        <fullName evidence="3">HTH tetR-type domain-containing protein</fullName>
    </recommendedName>
</protein>
<dbReference type="Proteomes" id="UP000228755">
    <property type="component" value="Unassembled WGS sequence"/>
</dbReference>
<feature type="domain" description="HTH tetR-type" evidence="3">
    <location>
        <begin position="9"/>
        <end position="69"/>
    </location>
</feature>
<dbReference type="GO" id="GO:0003677">
    <property type="term" value="F:DNA binding"/>
    <property type="evidence" value="ECO:0007669"/>
    <property type="project" value="UniProtKB-UniRule"/>
</dbReference>
<reference evidence="4 5" key="1">
    <citation type="submission" date="2017-11" db="EMBL/GenBank/DDBJ databases">
        <title>Draft genome sequences of strains TRE 1, TRE D, TRE H and TRI 7, isolated from tamarins, belonging to four potential novel Bifidobacterium species.</title>
        <authorList>
            <person name="Mattarelli P."/>
            <person name="Modesto M."/>
            <person name="Bonetti A."/>
            <person name="Puglisi E."/>
            <person name="Morelli L."/>
        </authorList>
    </citation>
    <scope>NUCLEOTIDE SEQUENCE [LARGE SCALE GENOMIC DNA]</scope>
    <source>
        <strain evidence="5">TRED</strain>
    </source>
</reference>
<accession>A0A2M9HRD2</accession>
<proteinExistence type="predicted"/>
<evidence type="ECO:0000259" key="3">
    <source>
        <dbReference type="PROSITE" id="PS50977"/>
    </source>
</evidence>
<keyword evidence="5" id="KW-1185">Reference proteome</keyword>
<evidence type="ECO:0000256" key="2">
    <source>
        <dbReference type="PROSITE-ProRule" id="PRU00335"/>
    </source>
</evidence>
<dbReference type="AlphaFoldDB" id="A0A2M9HRD2"/>
<name>A0A2M9HRD2_9BIFI</name>
<dbReference type="PROSITE" id="PS50977">
    <property type="entry name" value="HTH_TETR_2"/>
    <property type="match status" value="1"/>
</dbReference>
<keyword evidence="1 2" id="KW-0238">DNA-binding</keyword>
<evidence type="ECO:0000313" key="4">
    <source>
        <dbReference type="EMBL" id="PJM79329.1"/>
    </source>
</evidence>
<dbReference type="RefSeq" id="WP_100496186.1">
    <property type="nucleotide sequence ID" value="NZ_PGLQ01000002.1"/>
</dbReference>
<comment type="caution">
    <text evidence="4">The sequence shown here is derived from an EMBL/GenBank/DDBJ whole genome shotgun (WGS) entry which is preliminary data.</text>
</comment>
<dbReference type="SUPFAM" id="SSF46689">
    <property type="entry name" value="Homeodomain-like"/>
    <property type="match status" value="1"/>
</dbReference>
<dbReference type="InterPro" id="IPR001647">
    <property type="entry name" value="HTH_TetR"/>
</dbReference>
<dbReference type="PANTHER" id="PTHR43479:SF11">
    <property type="entry name" value="ACREF_ENVCD OPERON REPRESSOR-RELATED"/>
    <property type="match status" value="1"/>
</dbReference>
<evidence type="ECO:0000256" key="1">
    <source>
        <dbReference type="ARBA" id="ARBA00023125"/>
    </source>
</evidence>
<dbReference type="PANTHER" id="PTHR43479">
    <property type="entry name" value="ACREF/ENVCD OPERON REPRESSOR-RELATED"/>
    <property type="match status" value="1"/>
</dbReference>
<gene>
    <name evidence="4" type="ORF">CUU80_04655</name>
</gene>
<dbReference type="InterPro" id="IPR050624">
    <property type="entry name" value="HTH-type_Tx_Regulator"/>
</dbReference>
<organism evidence="4 5">
    <name type="scientific">Bifidobacterium scaligerum</name>
    <dbReference type="NCBI Taxonomy" id="2052656"/>
    <lineage>
        <taxon>Bacteria</taxon>
        <taxon>Bacillati</taxon>
        <taxon>Actinomycetota</taxon>
        <taxon>Actinomycetes</taxon>
        <taxon>Bifidobacteriales</taxon>
        <taxon>Bifidobacteriaceae</taxon>
        <taxon>Bifidobacterium</taxon>
    </lineage>
</organism>
<sequence>MARPKTGEQSAPEKMQDAFWTLLEQKPYAQITISDVTRMSGLNRSAFYYHYGNIPELADDAIASIYDDPDITAFIAHIIRQDEGIDALRDYAIANIINPQRVASIRRLALIAGPHGSTGLANQLKTHVIEIWLSALGCDSAALNPGQRIILEFASSGILGVLAKAPEAFTPENIEWLSSSVLPTIVAQLINSLKDNGSTSAQSSRAVTA</sequence>
<evidence type="ECO:0000313" key="5">
    <source>
        <dbReference type="Proteomes" id="UP000228755"/>
    </source>
</evidence>
<dbReference type="InterPro" id="IPR009057">
    <property type="entry name" value="Homeodomain-like_sf"/>
</dbReference>
<dbReference type="Gene3D" id="1.10.357.10">
    <property type="entry name" value="Tetracycline Repressor, domain 2"/>
    <property type="match status" value="1"/>
</dbReference>
<dbReference type="OrthoDB" id="9810250at2"/>
<dbReference type="EMBL" id="PGLQ01000002">
    <property type="protein sequence ID" value="PJM79329.1"/>
    <property type="molecule type" value="Genomic_DNA"/>
</dbReference>
<feature type="DNA-binding region" description="H-T-H motif" evidence="2">
    <location>
        <begin position="32"/>
        <end position="51"/>
    </location>
</feature>